<dbReference type="PROSITE" id="PS51257">
    <property type="entry name" value="PROKAR_LIPOPROTEIN"/>
    <property type="match status" value="1"/>
</dbReference>
<dbReference type="RefSeq" id="WP_131596176.1">
    <property type="nucleotide sequence ID" value="NZ_SJSL01000002.1"/>
</dbReference>
<keyword evidence="2" id="KW-1185">Reference proteome</keyword>
<gene>
    <name evidence="1" type="ORF">EZ437_11660</name>
</gene>
<reference evidence="1 2" key="1">
    <citation type="submission" date="2019-02" db="EMBL/GenBank/DDBJ databases">
        <title>Pedobacter sp. RP-1-14 sp. nov., isolated from Arctic soil.</title>
        <authorList>
            <person name="Dahal R.H."/>
        </authorList>
    </citation>
    <scope>NUCLEOTIDE SEQUENCE [LARGE SCALE GENOMIC DNA]</scope>
    <source>
        <strain evidence="1 2">RP-1-14</strain>
    </source>
</reference>
<organism evidence="1 2">
    <name type="scientific">Pedobacter psychroterrae</name>
    <dbReference type="NCBI Taxonomy" id="2530453"/>
    <lineage>
        <taxon>Bacteria</taxon>
        <taxon>Pseudomonadati</taxon>
        <taxon>Bacteroidota</taxon>
        <taxon>Sphingobacteriia</taxon>
        <taxon>Sphingobacteriales</taxon>
        <taxon>Sphingobacteriaceae</taxon>
        <taxon>Pedobacter</taxon>
    </lineage>
</organism>
<comment type="caution">
    <text evidence="1">The sequence shown here is derived from an EMBL/GenBank/DDBJ whole genome shotgun (WGS) entry which is preliminary data.</text>
</comment>
<accession>A0A4R0NQ56</accession>
<evidence type="ECO:0000313" key="2">
    <source>
        <dbReference type="Proteomes" id="UP000293347"/>
    </source>
</evidence>
<dbReference type="EMBL" id="SJSL01000002">
    <property type="protein sequence ID" value="TCD01395.1"/>
    <property type="molecule type" value="Genomic_DNA"/>
</dbReference>
<dbReference type="AlphaFoldDB" id="A0A4R0NQ56"/>
<dbReference type="OrthoDB" id="7340239at2"/>
<proteinExistence type="predicted"/>
<dbReference type="Proteomes" id="UP000293347">
    <property type="component" value="Unassembled WGS sequence"/>
</dbReference>
<sequence>MSKFAIEVYKRSTEAFGFALINFAFLLLSGCVTDANHRQIDTGVTKVNSSPRQVSSEQDTLKKQRYVPPEISEEAIQKAVIYRRDSIFHVFNNIRADYRIIGYALPDTNSRKMVLFSVFTSDVEGNLFQCPYGSYYDSAQRDELVIKYTGERGSFIVANISGENRQPATVYFQKKWVEFDD</sequence>
<evidence type="ECO:0000313" key="1">
    <source>
        <dbReference type="EMBL" id="TCD01395.1"/>
    </source>
</evidence>
<name>A0A4R0NQ56_9SPHI</name>
<protein>
    <submittedName>
        <fullName evidence="1">Uncharacterized protein</fullName>
    </submittedName>
</protein>